<keyword evidence="1" id="KW-0732">Signal</keyword>
<evidence type="ECO:0000313" key="3">
    <source>
        <dbReference type="Proteomes" id="UP001295740"/>
    </source>
</evidence>
<comment type="caution">
    <text evidence="2">The sequence shown here is derived from an EMBL/GenBank/DDBJ whole genome shotgun (WGS) entry which is preliminary data.</text>
</comment>
<reference evidence="2" key="1">
    <citation type="submission" date="2023-10" db="EMBL/GenBank/DDBJ databases">
        <authorList>
            <person name="Hackl T."/>
        </authorList>
    </citation>
    <scope>NUCLEOTIDE SEQUENCE</scope>
</reference>
<dbReference type="AlphaFoldDB" id="A0AAI8VDT4"/>
<evidence type="ECO:0000313" key="2">
    <source>
        <dbReference type="EMBL" id="CAJ2503107.1"/>
    </source>
</evidence>
<name>A0AAI8VDT4_9PEZI</name>
<dbReference type="Proteomes" id="UP001295740">
    <property type="component" value="Unassembled WGS sequence"/>
</dbReference>
<proteinExistence type="predicted"/>
<gene>
    <name evidence="2" type="ORF">KHLLAP_LOCUS3575</name>
</gene>
<protein>
    <submittedName>
        <fullName evidence="2">Uu.00g105010.m01.CDS01</fullName>
    </submittedName>
</protein>
<sequence>MKLSLLLSASALACTATATVALKPRLLKEHVGYNFQPSVAEEEGGKSYLAKLAEDMLSQDQCGAECHPMLDTIAGRSACTGTECPICTDKGSFDKKHRCQQDKS</sequence>
<dbReference type="EMBL" id="CAUWAG010000004">
    <property type="protein sequence ID" value="CAJ2503107.1"/>
    <property type="molecule type" value="Genomic_DNA"/>
</dbReference>
<accession>A0AAI8VDT4</accession>
<evidence type="ECO:0000256" key="1">
    <source>
        <dbReference type="SAM" id="SignalP"/>
    </source>
</evidence>
<feature type="signal peptide" evidence="1">
    <location>
        <begin position="1"/>
        <end position="21"/>
    </location>
</feature>
<organism evidence="2 3">
    <name type="scientific">Anthostomella pinea</name>
    <dbReference type="NCBI Taxonomy" id="933095"/>
    <lineage>
        <taxon>Eukaryota</taxon>
        <taxon>Fungi</taxon>
        <taxon>Dikarya</taxon>
        <taxon>Ascomycota</taxon>
        <taxon>Pezizomycotina</taxon>
        <taxon>Sordariomycetes</taxon>
        <taxon>Xylariomycetidae</taxon>
        <taxon>Xylariales</taxon>
        <taxon>Xylariaceae</taxon>
        <taxon>Anthostomella</taxon>
    </lineage>
</organism>
<keyword evidence="3" id="KW-1185">Reference proteome</keyword>
<feature type="chain" id="PRO_5042493859" evidence="1">
    <location>
        <begin position="22"/>
        <end position="104"/>
    </location>
</feature>